<protein>
    <recommendedName>
        <fullName evidence="3">2,4-dienoyl-CoA reductase [(3E)-enoyl-CoA-producing]</fullName>
        <ecNumber evidence="3">1.3.1.124</ecNumber>
    </recommendedName>
</protein>
<reference evidence="6 7" key="1">
    <citation type="submission" date="2017-10" db="EMBL/GenBank/DDBJ databases">
        <title>Comparative genomics in systemic dimorphic fungi from Ajellomycetaceae.</title>
        <authorList>
            <person name="Munoz J.F."/>
            <person name="Mcewen J.G."/>
            <person name="Clay O.K."/>
            <person name="Cuomo C.A."/>
        </authorList>
    </citation>
    <scope>NUCLEOTIDE SEQUENCE [LARGE SCALE GENOMIC DNA]</scope>
    <source>
        <strain evidence="6 7">UAMH4076</strain>
    </source>
</reference>
<dbReference type="VEuPathDB" id="FungiDB:EMCG_05819"/>
<dbReference type="PRINTS" id="PR00081">
    <property type="entry name" value="GDHRDH"/>
</dbReference>
<dbReference type="GO" id="GO:0009062">
    <property type="term" value="P:fatty acid catabolic process"/>
    <property type="evidence" value="ECO:0007669"/>
    <property type="project" value="InterPro"/>
</dbReference>
<dbReference type="Pfam" id="PF13561">
    <property type="entry name" value="adh_short_C2"/>
    <property type="match status" value="1"/>
</dbReference>
<evidence type="ECO:0000313" key="6">
    <source>
        <dbReference type="EMBL" id="PGH32864.1"/>
    </source>
</evidence>
<dbReference type="SUPFAM" id="SSF51735">
    <property type="entry name" value="NAD(P)-binding Rossmann-fold domains"/>
    <property type="match status" value="1"/>
</dbReference>
<dbReference type="InterPro" id="IPR036291">
    <property type="entry name" value="NAD(P)-bd_dom_sf"/>
</dbReference>
<dbReference type="GO" id="GO:0005777">
    <property type="term" value="C:peroxisome"/>
    <property type="evidence" value="ECO:0007669"/>
    <property type="project" value="TreeGrafter"/>
</dbReference>
<evidence type="ECO:0000256" key="3">
    <source>
        <dbReference type="ARBA" id="ARBA00026117"/>
    </source>
</evidence>
<comment type="catalytic activity">
    <reaction evidence="5">
        <text>a (2E,4Z)-dienoyl-CoA + NADPH + H(+) = a 4,5-saturated-(3E)-enoyl-CoA + NADP(+)</text>
        <dbReference type="Rhea" id="RHEA:61892"/>
        <dbReference type="ChEBI" id="CHEBI:15378"/>
        <dbReference type="ChEBI" id="CHEBI:57783"/>
        <dbReference type="ChEBI" id="CHEBI:58349"/>
        <dbReference type="ChEBI" id="CHEBI:85099"/>
        <dbReference type="ChEBI" id="CHEBI:85493"/>
        <dbReference type="EC" id="1.3.1.124"/>
    </reaction>
</comment>
<dbReference type="InterPro" id="IPR045017">
    <property type="entry name" value="DECR2-like"/>
</dbReference>
<dbReference type="InterPro" id="IPR002347">
    <property type="entry name" value="SDR_fam"/>
</dbReference>
<proteinExistence type="predicted"/>
<gene>
    <name evidence="6" type="ORF">GX50_04344</name>
</gene>
<comment type="caution">
    <text evidence="6">The sequence shown here is derived from an EMBL/GenBank/DDBJ whole genome shotgun (WGS) entry which is preliminary data.</text>
</comment>
<evidence type="ECO:0000256" key="4">
    <source>
        <dbReference type="ARBA" id="ARBA00048009"/>
    </source>
</evidence>
<sequence length="316" mass="33049">MSLPKSAYVSEVWKDGIFDNKVIFCTGGAGSICSAQVRAMVYLGANAFILGRNVEKTERVAKDIATARPGAKVIGQGGVDVRSFDSLKGAAERCVNELGAIDFVIAGAAGNFLASIDQLSVNAFKSVMDIDVLGSYNTLKATIPYLIESAAKHKSDGVTPSPTGTGGRIIFVSATIHYTGIPLQTHVAVAKAGVDSLSNNVAIEYGPRGVNSNILSPGPIGGTEGMQRLSRAGDAKSRVSVIPSGRWGTIKEIADATVYLFSDAGNYVNGANLVVDGAAWRFQNQVNKAGFKYPDFLLSGDDVTGVAGLKKPQSKI</sequence>
<organism evidence="6 7">
    <name type="scientific">[Emmonsia] crescens</name>
    <dbReference type="NCBI Taxonomy" id="73230"/>
    <lineage>
        <taxon>Eukaryota</taxon>
        <taxon>Fungi</taxon>
        <taxon>Dikarya</taxon>
        <taxon>Ascomycota</taxon>
        <taxon>Pezizomycotina</taxon>
        <taxon>Eurotiomycetes</taxon>
        <taxon>Eurotiomycetidae</taxon>
        <taxon>Onygenales</taxon>
        <taxon>Ajellomycetaceae</taxon>
        <taxon>Emergomyces</taxon>
    </lineage>
</organism>
<dbReference type="PANTHER" id="PTHR43296">
    <property type="entry name" value="PEROXISOMAL 2,4-DIENOYL-COA REDUCTASE"/>
    <property type="match status" value="1"/>
</dbReference>
<comment type="catalytic activity">
    <reaction evidence="4">
        <text>a (2E,4E)-dienoyl-CoA + NADPH + H(+) = a 4,5-saturated-(3E)-enoyl-CoA + NADP(+)</text>
        <dbReference type="Rhea" id="RHEA:45912"/>
        <dbReference type="ChEBI" id="CHEBI:15378"/>
        <dbReference type="ChEBI" id="CHEBI:57783"/>
        <dbReference type="ChEBI" id="CHEBI:58349"/>
        <dbReference type="ChEBI" id="CHEBI:85101"/>
        <dbReference type="ChEBI" id="CHEBI:85493"/>
        <dbReference type="EC" id="1.3.1.124"/>
    </reaction>
</comment>
<dbReference type="Proteomes" id="UP000226031">
    <property type="component" value="Unassembled WGS sequence"/>
</dbReference>
<accession>A0A2B7Z8W4</accession>
<evidence type="ECO:0000256" key="1">
    <source>
        <dbReference type="ARBA" id="ARBA00022857"/>
    </source>
</evidence>
<dbReference type="EC" id="1.3.1.124" evidence="3"/>
<name>A0A2B7Z8W4_9EURO</name>
<evidence type="ECO:0000256" key="2">
    <source>
        <dbReference type="ARBA" id="ARBA00023002"/>
    </source>
</evidence>
<dbReference type="STRING" id="73230.A0A2B7Z8W4"/>
<keyword evidence="1" id="KW-0521">NADP</keyword>
<keyword evidence="7" id="KW-1185">Reference proteome</keyword>
<dbReference type="Gene3D" id="3.40.50.720">
    <property type="entry name" value="NAD(P)-binding Rossmann-like Domain"/>
    <property type="match status" value="1"/>
</dbReference>
<dbReference type="GO" id="GO:0008670">
    <property type="term" value="F:2,4-dienoyl-CoA reductase (NADPH) activity"/>
    <property type="evidence" value="ECO:0007669"/>
    <property type="project" value="InterPro"/>
</dbReference>
<evidence type="ECO:0000313" key="7">
    <source>
        <dbReference type="Proteomes" id="UP000226031"/>
    </source>
</evidence>
<dbReference type="PANTHER" id="PTHR43296:SF2">
    <property type="entry name" value="PEROXISOMAL 2,4-DIENOYL-COA REDUCTASE [(3E)-ENOYL-COA-PRODUCING]"/>
    <property type="match status" value="1"/>
</dbReference>
<dbReference type="EMBL" id="PDND01000079">
    <property type="protein sequence ID" value="PGH32864.1"/>
    <property type="molecule type" value="Genomic_DNA"/>
</dbReference>
<keyword evidence="2" id="KW-0560">Oxidoreductase</keyword>
<evidence type="ECO:0000256" key="5">
    <source>
        <dbReference type="ARBA" id="ARBA00048340"/>
    </source>
</evidence>
<dbReference type="AlphaFoldDB" id="A0A2B7Z8W4"/>